<dbReference type="Gene3D" id="2.30.40.10">
    <property type="entry name" value="Urease, subunit C, domain 1"/>
    <property type="match status" value="1"/>
</dbReference>
<dbReference type="Gene3D" id="3.20.20.140">
    <property type="entry name" value="Metal-dependent hydrolases"/>
    <property type="match status" value="1"/>
</dbReference>
<feature type="domain" description="Amidohydrolase 3" evidence="1">
    <location>
        <begin position="1"/>
        <end position="98"/>
    </location>
</feature>
<dbReference type="AlphaFoldDB" id="X1FEN8"/>
<accession>X1FEN8</accession>
<evidence type="ECO:0000259" key="1">
    <source>
        <dbReference type="Pfam" id="PF07969"/>
    </source>
</evidence>
<dbReference type="InterPro" id="IPR013108">
    <property type="entry name" value="Amidohydro_3"/>
</dbReference>
<feature type="non-terminal residue" evidence="2">
    <location>
        <position position="1"/>
    </location>
</feature>
<name>X1FEN8_9ZZZZ</name>
<dbReference type="PANTHER" id="PTHR22642:SF2">
    <property type="entry name" value="PROTEIN LONG AFTER FAR-RED 3"/>
    <property type="match status" value="1"/>
</dbReference>
<dbReference type="InterPro" id="IPR011059">
    <property type="entry name" value="Metal-dep_hydrolase_composite"/>
</dbReference>
<dbReference type="Pfam" id="PF07969">
    <property type="entry name" value="Amidohydro_3"/>
    <property type="match status" value="1"/>
</dbReference>
<reference evidence="2" key="1">
    <citation type="journal article" date="2014" name="Front. Microbiol.">
        <title>High frequency of phylogenetically diverse reductive dehalogenase-homologous genes in deep subseafloor sedimentary metagenomes.</title>
        <authorList>
            <person name="Kawai M."/>
            <person name="Futagami T."/>
            <person name="Toyoda A."/>
            <person name="Takaki Y."/>
            <person name="Nishi S."/>
            <person name="Hori S."/>
            <person name="Arai W."/>
            <person name="Tsubouchi T."/>
            <person name="Morono Y."/>
            <person name="Uchiyama I."/>
            <person name="Ito T."/>
            <person name="Fujiyama A."/>
            <person name="Inagaki F."/>
            <person name="Takami H."/>
        </authorList>
    </citation>
    <scope>NUCLEOTIDE SEQUENCE</scope>
    <source>
        <strain evidence="2">Expedition CK06-06</strain>
    </source>
</reference>
<gene>
    <name evidence="2" type="ORF">S03H2_11787</name>
</gene>
<proteinExistence type="predicted"/>
<protein>
    <recommendedName>
        <fullName evidence="1">Amidohydrolase 3 domain-containing protein</fullName>
    </recommendedName>
</protein>
<dbReference type="SUPFAM" id="SSF51338">
    <property type="entry name" value="Composite domain of metallo-dependent hydrolases"/>
    <property type="match status" value="1"/>
</dbReference>
<comment type="caution">
    <text evidence="2">The sequence shown here is derived from an EMBL/GenBank/DDBJ whole genome shotgun (WGS) entry which is preliminary data.</text>
</comment>
<evidence type="ECO:0000313" key="2">
    <source>
        <dbReference type="EMBL" id="GAH44086.1"/>
    </source>
</evidence>
<organism evidence="2">
    <name type="scientific">marine sediment metagenome</name>
    <dbReference type="NCBI Taxonomy" id="412755"/>
    <lineage>
        <taxon>unclassified sequences</taxon>
        <taxon>metagenomes</taxon>
        <taxon>ecological metagenomes</taxon>
    </lineage>
</organism>
<dbReference type="EMBL" id="BARU01006002">
    <property type="protein sequence ID" value="GAH44086.1"/>
    <property type="molecule type" value="Genomic_DNA"/>
</dbReference>
<dbReference type="PANTHER" id="PTHR22642">
    <property type="entry name" value="IMIDAZOLONEPROPIONASE"/>
    <property type="match status" value="1"/>
</dbReference>
<dbReference type="GO" id="GO:0016810">
    <property type="term" value="F:hydrolase activity, acting on carbon-nitrogen (but not peptide) bonds"/>
    <property type="evidence" value="ECO:0007669"/>
    <property type="project" value="InterPro"/>
</dbReference>
<sequence length="104" mass="11734">VEPLDPLEGLYASVTRKDRAGEPGPGWFPNQKLTMEEAIKLYTLGSAYAEFMEGRKGMIKKGYLADMVIYDKDLMKIPPEEIMKALVDYTIVGGKVVYKRENTN</sequence>